<gene>
    <name evidence="2" type="ORF">SAMN05216598_1651</name>
</gene>
<keyword evidence="3" id="KW-1185">Reference proteome</keyword>
<name>A0A1H1SCS0_9PSED</name>
<keyword evidence="1" id="KW-0732">Signal</keyword>
<evidence type="ECO:0000256" key="1">
    <source>
        <dbReference type="SAM" id="SignalP"/>
    </source>
</evidence>
<evidence type="ECO:0000313" key="3">
    <source>
        <dbReference type="Proteomes" id="UP000199524"/>
    </source>
</evidence>
<sequence>MIIARMLALLLLVCLAAASVAVSAAPSAAADLTTEAYVLRLVQATRTAWPELARYHQTTRVFARIQLLASDGRRAWVMDAQGGREVEMAKVRDLGVSYEYQRYRKLLWRGRPAIFIGLGEAPPASERQRLKDPLAVPELFSLATHEAFHFYVEADWLPLPGAERSISYPASAEPRLYRNRIIHQLLAAVQGRSEGLAQASYWYRRWLDEHAEEVQRLRQTDRSEGSARHVESIANLLARGLRPDSAEGMQLMLEALAHQAQTDFLAADLESYVLGDLAGYLLEREGVDWLARMAQGETPLAMLLESVTPVAAPADETMERRIRKAIAAANRQAAQAFEPFLQRFHDPAGGHLLVPNRAMSGSFEVSNSYRLSTQPGTIEVGVSAGFALDDGRIDLRAATVATQLKSACGREDLYWIVALAPAELEKTAEGRLRLERADLTLYIPYPQRSVEAPRSWCVAT</sequence>
<proteinExistence type="predicted"/>
<dbReference type="RefSeq" id="WP_090203863.1">
    <property type="nucleotide sequence ID" value="NZ_LT629777.1"/>
</dbReference>
<dbReference type="Proteomes" id="UP000199524">
    <property type="component" value="Chromosome I"/>
</dbReference>
<reference evidence="3" key="1">
    <citation type="submission" date="2016-10" db="EMBL/GenBank/DDBJ databases">
        <authorList>
            <person name="Varghese N."/>
            <person name="Submissions S."/>
        </authorList>
    </citation>
    <scope>NUCLEOTIDE SEQUENCE [LARGE SCALE GENOMIC DNA]</scope>
    <source>
        <strain evidence="3">ATCC 23835</strain>
    </source>
</reference>
<dbReference type="EMBL" id="LT629777">
    <property type="protein sequence ID" value="SDS45731.1"/>
    <property type="molecule type" value="Genomic_DNA"/>
</dbReference>
<feature type="signal peptide" evidence="1">
    <location>
        <begin position="1"/>
        <end position="24"/>
    </location>
</feature>
<protein>
    <submittedName>
        <fullName evidence="2">Uncharacterized protein</fullName>
    </submittedName>
</protein>
<dbReference type="AlphaFoldDB" id="A0A1H1SCS0"/>
<accession>A0A1H1SCS0</accession>
<feature type="chain" id="PRO_5009259921" evidence="1">
    <location>
        <begin position="25"/>
        <end position="460"/>
    </location>
</feature>
<organism evidence="2 3">
    <name type="scientific">Pseudomonas asplenii</name>
    <dbReference type="NCBI Taxonomy" id="53407"/>
    <lineage>
        <taxon>Bacteria</taxon>
        <taxon>Pseudomonadati</taxon>
        <taxon>Pseudomonadota</taxon>
        <taxon>Gammaproteobacteria</taxon>
        <taxon>Pseudomonadales</taxon>
        <taxon>Pseudomonadaceae</taxon>
        <taxon>Pseudomonas</taxon>
    </lineage>
</organism>
<evidence type="ECO:0000313" key="2">
    <source>
        <dbReference type="EMBL" id="SDS45731.1"/>
    </source>
</evidence>
<dbReference type="GeneID" id="300206655"/>